<sequence>MNLCYHWSLDFVGTLVVIPPRFGIPIEISIIQRREFFRSFEALCTKALINHHIMSKNHLKIDSLVEQVN</sequence>
<keyword evidence="3" id="KW-1185">Reference proteome</keyword>
<name>A0A2K1KEA7_PHYPA</name>
<dbReference type="InParanoid" id="A0A2K1KEA7"/>
<dbReference type="EMBL" id="ABEU02000006">
    <property type="protein sequence ID" value="PNR52110.1"/>
    <property type="molecule type" value="Genomic_DNA"/>
</dbReference>
<dbReference type="AlphaFoldDB" id="A0A2K1KEA7"/>
<accession>A0A2K1KEA7</accession>
<reference evidence="2" key="3">
    <citation type="submission" date="2020-12" db="UniProtKB">
        <authorList>
            <consortium name="EnsemblPlants"/>
        </authorList>
    </citation>
    <scope>IDENTIFICATION</scope>
</reference>
<dbReference type="Gramene" id="Pp3c6_4149V3.1">
    <property type="protein sequence ID" value="Pp3c6_4149V3.1"/>
    <property type="gene ID" value="Pp3c6_4149"/>
</dbReference>
<gene>
    <name evidence="1" type="ORF">PHYPA_008484</name>
</gene>
<organism evidence="1">
    <name type="scientific">Physcomitrium patens</name>
    <name type="common">Spreading-leaved earth moss</name>
    <name type="synonym">Physcomitrella patens</name>
    <dbReference type="NCBI Taxonomy" id="3218"/>
    <lineage>
        <taxon>Eukaryota</taxon>
        <taxon>Viridiplantae</taxon>
        <taxon>Streptophyta</taxon>
        <taxon>Embryophyta</taxon>
        <taxon>Bryophyta</taxon>
        <taxon>Bryophytina</taxon>
        <taxon>Bryopsida</taxon>
        <taxon>Funariidae</taxon>
        <taxon>Funariales</taxon>
        <taxon>Funariaceae</taxon>
        <taxon>Physcomitrium</taxon>
    </lineage>
</organism>
<dbReference type="EnsemblPlants" id="Pp3c6_4149V3.1">
    <property type="protein sequence ID" value="Pp3c6_4149V3.1"/>
    <property type="gene ID" value="Pp3c6_4149"/>
</dbReference>
<protein>
    <submittedName>
        <fullName evidence="1 2">Uncharacterized protein</fullName>
    </submittedName>
</protein>
<proteinExistence type="predicted"/>
<reference evidence="1 3" key="2">
    <citation type="journal article" date="2018" name="Plant J.">
        <title>The Physcomitrella patens chromosome-scale assembly reveals moss genome structure and evolution.</title>
        <authorList>
            <person name="Lang D."/>
            <person name="Ullrich K.K."/>
            <person name="Murat F."/>
            <person name="Fuchs J."/>
            <person name="Jenkins J."/>
            <person name="Haas F.B."/>
            <person name="Piednoel M."/>
            <person name="Gundlach H."/>
            <person name="Van Bel M."/>
            <person name="Meyberg R."/>
            <person name="Vives C."/>
            <person name="Morata J."/>
            <person name="Symeonidi A."/>
            <person name="Hiss M."/>
            <person name="Muchero W."/>
            <person name="Kamisugi Y."/>
            <person name="Saleh O."/>
            <person name="Blanc G."/>
            <person name="Decker E.L."/>
            <person name="van Gessel N."/>
            <person name="Grimwood J."/>
            <person name="Hayes R.D."/>
            <person name="Graham S.W."/>
            <person name="Gunter L.E."/>
            <person name="McDaniel S.F."/>
            <person name="Hoernstein S.N.W."/>
            <person name="Larsson A."/>
            <person name="Li F.W."/>
            <person name="Perroud P.F."/>
            <person name="Phillips J."/>
            <person name="Ranjan P."/>
            <person name="Rokshar D.S."/>
            <person name="Rothfels C.J."/>
            <person name="Schneider L."/>
            <person name="Shu S."/>
            <person name="Stevenson D.W."/>
            <person name="Thummler F."/>
            <person name="Tillich M."/>
            <person name="Villarreal Aguilar J.C."/>
            <person name="Widiez T."/>
            <person name="Wong G.K."/>
            <person name="Wymore A."/>
            <person name="Zhang Y."/>
            <person name="Zimmer A.D."/>
            <person name="Quatrano R.S."/>
            <person name="Mayer K.F.X."/>
            <person name="Goodstein D."/>
            <person name="Casacuberta J.M."/>
            <person name="Vandepoele K."/>
            <person name="Reski R."/>
            <person name="Cuming A.C."/>
            <person name="Tuskan G.A."/>
            <person name="Maumus F."/>
            <person name="Salse J."/>
            <person name="Schmutz J."/>
            <person name="Rensing S.A."/>
        </authorList>
    </citation>
    <scope>NUCLEOTIDE SEQUENCE [LARGE SCALE GENOMIC DNA]</scope>
    <source>
        <strain evidence="2 3">cv. Gransden 2004</strain>
    </source>
</reference>
<reference evidence="1 3" key="1">
    <citation type="journal article" date="2008" name="Science">
        <title>The Physcomitrella genome reveals evolutionary insights into the conquest of land by plants.</title>
        <authorList>
            <person name="Rensing S."/>
            <person name="Lang D."/>
            <person name="Zimmer A."/>
            <person name="Terry A."/>
            <person name="Salamov A."/>
            <person name="Shapiro H."/>
            <person name="Nishiyama T."/>
            <person name="Perroud P.-F."/>
            <person name="Lindquist E."/>
            <person name="Kamisugi Y."/>
            <person name="Tanahashi T."/>
            <person name="Sakakibara K."/>
            <person name="Fujita T."/>
            <person name="Oishi K."/>
            <person name="Shin-I T."/>
            <person name="Kuroki Y."/>
            <person name="Toyoda A."/>
            <person name="Suzuki Y."/>
            <person name="Hashimoto A."/>
            <person name="Yamaguchi K."/>
            <person name="Sugano A."/>
            <person name="Kohara Y."/>
            <person name="Fujiyama A."/>
            <person name="Anterola A."/>
            <person name="Aoki S."/>
            <person name="Ashton N."/>
            <person name="Barbazuk W.B."/>
            <person name="Barker E."/>
            <person name="Bennetzen J."/>
            <person name="Bezanilla M."/>
            <person name="Blankenship R."/>
            <person name="Cho S.H."/>
            <person name="Dutcher S."/>
            <person name="Estelle M."/>
            <person name="Fawcett J.A."/>
            <person name="Gundlach H."/>
            <person name="Hanada K."/>
            <person name="Heyl A."/>
            <person name="Hicks K.A."/>
            <person name="Hugh J."/>
            <person name="Lohr M."/>
            <person name="Mayer K."/>
            <person name="Melkozernov A."/>
            <person name="Murata T."/>
            <person name="Nelson D."/>
            <person name="Pils B."/>
            <person name="Prigge M."/>
            <person name="Reiss B."/>
            <person name="Renner T."/>
            <person name="Rombauts S."/>
            <person name="Rushton P."/>
            <person name="Sanderfoot A."/>
            <person name="Schween G."/>
            <person name="Shiu S.-H."/>
            <person name="Stueber K."/>
            <person name="Theodoulou F.L."/>
            <person name="Tu H."/>
            <person name="Van de Peer Y."/>
            <person name="Verrier P.J."/>
            <person name="Waters E."/>
            <person name="Wood A."/>
            <person name="Yang L."/>
            <person name="Cove D."/>
            <person name="Cuming A."/>
            <person name="Hasebe M."/>
            <person name="Lucas S."/>
            <person name="Mishler D.B."/>
            <person name="Reski R."/>
            <person name="Grigoriev I."/>
            <person name="Quatrano R.S."/>
            <person name="Boore J.L."/>
        </authorList>
    </citation>
    <scope>NUCLEOTIDE SEQUENCE [LARGE SCALE GENOMIC DNA]</scope>
    <source>
        <strain evidence="2 3">cv. Gransden 2004</strain>
    </source>
</reference>
<evidence type="ECO:0000313" key="3">
    <source>
        <dbReference type="Proteomes" id="UP000006727"/>
    </source>
</evidence>
<evidence type="ECO:0000313" key="1">
    <source>
        <dbReference type="EMBL" id="PNR52110.1"/>
    </source>
</evidence>
<dbReference type="Proteomes" id="UP000006727">
    <property type="component" value="Chromosome 6"/>
</dbReference>
<evidence type="ECO:0000313" key="2">
    <source>
        <dbReference type="EnsemblPlants" id="Pp3c6_4149V3.1"/>
    </source>
</evidence>